<proteinExistence type="predicted"/>
<feature type="compositionally biased region" description="Low complexity" evidence="1">
    <location>
        <begin position="91"/>
        <end position="120"/>
    </location>
</feature>
<feature type="region of interest" description="Disordered" evidence="1">
    <location>
        <begin position="52"/>
        <end position="170"/>
    </location>
</feature>
<dbReference type="RefSeq" id="XP_013855085.1">
    <property type="nucleotide sequence ID" value="XM_013999631.1"/>
</dbReference>
<reference evidence="3" key="1">
    <citation type="submission" date="2025-08" db="UniProtKB">
        <authorList>
            <consortium name="RefSeq"/>
        </authorList>
    </citation>
    <scope>IDENTIFICATION</scope>
    <source>
        <strain evidence="3">Quisiro</strain>
        <tissue evidence="3">Liver</tissue>
    </source>
</reference>
<feature type="compositionally biased region" description="Low complexity" evidence="1">
    <location>
        <begin position="21"/>
        <end position="32"/>
    </location>
</feature>
<feature type="non-terminal residue" evidence="3">
    <location>
        <position position="1"/>
    </location>
</feature>
<feature type="compositionally biased region" description="Pro residues" evidence="1">
    <location>
        <begin position="69"/>
        <end position="80"/>
    </location>
</feature>
<feature type="compositionally biased region" description="Low complexity" evidence="1">
    <location>
        <begin position="136"/>
        <end position="147"/>
    </location>
</feature>
<dbReference type="InParanoid" id="A0A2I4AHU1"/>
<evidence type="ECO:0000313" key="3">
    <source>
        <dbReference type="RefSeq" id="XP_013855085.1"/>
    </source>
</evidence>
<feature type="compositionally biased region" description="Acidic residues" evidence="1">
    <location>
        <begin position="148"/>
        <end position="158"/>
    </location>
</feature>
<protein>
    <submittedName>
        <fullName evidence="3">Protein TsetseEP-like</fullName>
    </submittedName>
</protein>
<dbReference type="AlphaFoldDB" id="A0A2I4AHU1"/>
<evidence type="ECO:0000256" key="1">
    <source>
        <dbReference type="SAM" id="MobiDB-lite"/>
    </source>
</evidence>
<dbReference type="KEGG" id="alim:106510899"/>
<dbReference type="Proteomes" id="UP000192220">
    <property type="component" value="Unplaced"/>
</dbReference>
<evidence type="ECO:0000313" key="2">
    <source>
        <dbReference type="Proteomes" id="UP000192220"/>
    </source>
</evidence>
<dbReference type="PRINTS" id="PR01217">
    <property type="entry name" value="PRICHEXTENSN"/>
</dbReference>
<organism evidence="2 3">
    <name type="scientific">Austrofundulus limnaeus</name>
    <name type="common">Annual killifish</name>
    <dbReference type="NCBI Taxonomy" id="52670"/>
    <lineage>
        <taxon>Eukaryota</taxon>
        <taxon>Metazoa</taxon>
        <taxon>Chordata</taxon>
        <taxon>Craniata</taxon>
        <taxon>Vertebrata</taxon>
        <taxon>Euteleostomi</taxon>
        <taxon>Actinopterygii</taxon>
        <taxon>Neopterygii</taxon>
        <taxon>Teleostei</taxon>
        <taxon>Neoteleostei</taxon>
        <taxon>Acanthomorphata</taxon>
        <taxon>Ovalentaria</taxon>
        <taxon>Atherinomorphae</taxon>
        <taxon>Cyprinodontiformes</taxon>
        <taxon>Rivulidae</taxon>
        <taxon>Austrofundulus</taxon>
    </lineage>
</organism>
<sequence length="240" mass="25355">PSSSQCRHRHRKKTVVPTELPGPGSTGSSGSTFTSCVADALARIDTSFSCLSKSPESETVPGFSELEPTPEPPESAPEPPGQIIKSPVLPEAPESAPVSAPAETSPPAAEVSTSAVAAESSEPEPAPEPIEPEPASEPTESEPASEPSEPEPEPEPSEPEPAPEPTEPLGQIVKSPVCLRLLKSPCQPVLSSHHQLQLFRKQQLVQKDLKNITVGYTVCIQKLRGHIKFTCKVKCILGSS</sequence>
<feature type="compositionally biased region" description="Basic residues" evidence="1">
    <location>
        <begin position="1"/>
        <end position="14"/>
    </location>
</feature>
<keyword evidence="2" id="KW-1185">Reference proteome</keyword>
<feature type="region of interest" description="Disordered" evidence="1">
    <location>
        <begin position="1"/>
        <end position="33"/>
    </location>
</feature>
<name>A0A2I4AHU1_AUSLI</name>
<dbReference type="GeneID" id="106510899"/>
<accession>A0A2I4AHU1</accession>
<gene>
    <name evidence="3" type="primary">LOC106510899</name>
</gene>